<dbReference type="InterPro" id="IPR004143">
    <property type="entry name" value="BPL_LPL_catalytic"/>
</dbReference>
<dbReference type="PROSITE" id="PS51733">
    <property type="entry name" value="BPL_LPL_CATALYTIC"/>
    <property type="match status" value="1"/>
</dbReference>
<dbReference type="InterPro" id="IPR045864">
    <property type="entry name" value="aa-tRNA-synth_II/BPL/LPL"/>
</dbReference>
<feature type="domain" description="BPL/LPL catalytic" evidence="2">
    <location>
        <begin position="3"/>
        <end position="188"/>
    </location>
</feature>
<dbReference type="Proteomes" id="UP000283522">
    <property type="component" value="Unassembled WGS sequence"/>
</dbReference>
<dbReference type="PANTHER" id="PTHR12835:SF5">
    <property type="entry name" value="BIOTIN--PROTEIN LIGASE"/>
    <property type="match status" value="1"/>
</dbReference>
<dbReference type="NCBIfam" id="TIGR00121">
    <property type="entry name" value="birA_ligase"/>
    <property type="match status" value="1"/>
</dbReference>
<keyword evidence="4" id="KW-1185">Reference proteome</keyword>
<evidence type="ECO:0000313" key="4">
    <source>
        <dbReference type="Proteomes" id="UP000283522"/>
    </source>
</evidence>
<dbReference type="OrthoDB" id="9807064at2"/>
<dbReference type="EC" id="6.3.4.15" evidence="3"/>
<proteinExistence type="predicted"/>
<evidence type="ECO:0000313" key="3">
    <source>
        <dbReference type="EMBL" id="RIW13655.1"/>
    </source>
</evidence>
<organism evidence="3 4">
    <name type="scientific">Algoriphagus lacus</name>
    <dbReference type="NCBI Taxonomy" id="2056311"/>
    <lineage>
        <taxon>Bacteria</taxon>
        <taxon>Pseudomonadati</taxon>
        <taxon>Bacteroidota</taxon>
        <taxon>Cytophagia</taxon>
        <taxon>Cytophagales</taxon>
        <taxon>Cyclobacteriaceae</taxon>
        <taxon>Algoriphagus</taxon>
    </lineage>
</organism>
<comment type="caution">
    <text evidence="3">The sequence shown here is derived from an EMBL/GenBank/DDBJ whole genome shotgun (WGS) entry which is preliminary data.</text>
</comment>
<dbReference type="AlphaFoldDB" id="A0A418PP06"/>
<dbReference type="EMBL" id="QXML01000008">
    <property type="protein sequence ID" value="RIW13655.1"/>
    <property type="molecule type" value="Genomic_DNA"/>
</dbReference>
<dbReference type="InterPro" id="IPR004408">
    <property type="entry name" value="Biotin_CoA_COase_ligase"/>
</dbReference>
<keyword evidence="1 3" id="KW-0436">Ligase</keyword>
<dbReference type="CDD" id="cd16442">
    <property type="entry name" value="BPL"/>
    <property type="match status" value="1"/>
</dbReference>
<name>A0A418PP06_9BACT</name>
<evidence type="ECO:0000256" key="1">
    <source>
        <dbReference type="ARBA" id="ARBA00022598"/>
    </source>
</evidence>
<dbReference type="GO" id="GO:0004077">
    <property type="term" value="F:biotin--[biotin carboxyl-carrier protein] ligase activity"/>
    <property type="evidence" value="ECO:0007669"/>
    <property type="project" value="UniProtKB-EC"/>
</dbReference>
<dbReference type="SUPFAM" id="SSF55681">
    <property type="entry name" value="Class II aaRS and biotin synthetases"/>
    <property type="match status" value="1"/>
</dbReference>
<dbReference type="Gene3D" id="3.30.930.10">
    <property type="entry name" value="Bira Bifunctional Protein, Domain 2"/>
    <property type="match status" value="1"/>
</dbReference>
<evidence type="ECO:0000259" key="2">
    <source>
        <dbReference type="PROSITE" id="PS51733"/>
    </source>
</evidence>
<reference evidence="3 4" key="1">
    <citation type="submission" date="2018-09" db="EMBL/GenBank/DDBJ databases">
        <authorList>
            <person name="Wang X."/>
            <person name="Du Z."/>
        </authorList>
    </citation>
    <scope>NUCLEOTIDE SEQUENCE [LARGE SCALE GENOMIC DNA]</scope>
    <source>
        <strain evidence="3 4">N3</strain>
    </source>
</reference>
<sequence>MYKILANTIFLGKDVLFLPECHSTNDKALELIRSGKAKEGSIVICANQTRGKGQRGNSWEVESGQNLTFSLILEPHFLDISEQFNLNMMVSNSIRRLLQEYLPDLKVKWPNDLVIPGSGKIGGILIENILSSSAWEFAVVGIGLNINQRQFGISKATSLAKVTGGQFDLEELFRMLIAHLEQGYISLKKGKIEDIRRDYLLHLYLREEWAFFKDESTAFEGKILGVSKDGKLQMELRNGFLRLFDLKEISFPNL</sequence>
<gene>
    <name evidence="3" type="ORF">D0X99_15540</name>
</gene>
<dbReference type="PANTHER" id="PTHR12835">
    <property type="entry name" value="BIOTIN PROTEIN LIGASE"/>
    <property type="match status" value="1"/>
</dbReference>
<dbReference type="Pfam" id="PF03099">
    <property type="entry name" value="BPL_LplA_LipB"/>
    <property type="match status" value="1"/>
</dbReference>
<dbReference type="GO" id="GO:0005737">
    <property type="term" value="C:cytoplasm"/>
    <property type="evidence" value="ECO:0007669"/>
    <property type="project" value="TreeGrafter"/>
</dbReference>
<accession>A0A418PP06</accession>
<dbReference type="RefSeq" id="WP_119478770.1">
    <property type="nucleotide sequence ID" value="NZ_QXML01000008.1"/>
</dbReference>
<protein>
    <submittedName>
        <fullName evidence="3">Biotin--[acetyl-CoA-carboxylase] ligase</fullName>
        <ecNumber evidence="3">6.3.4.15</ecNumber>
    </submittedName>
</protein>